<dbReference type="InterPro" id="IPR036875">
    <property type="entry name" value="Znf_CCHC_sf"/>
</dbReference>
<keyword evidence="6" id="KW-0175">Coiled coil</keyword>
<feature type="domain" description="Integrase catalytic" evidence="9">
    <location>
        <begin position="627"/>
        <end position="793"/>
    </location>
</feature>
<dbReference type="Pfam" id="PF22936">
    <property type="entry name" value="Pol_BBD"/>
    <property type="match status" value="1"/>
</dbReference>
<feature type="compositionally biased region" description="Low complexity" evidence="7">
    <location>
        <begin position="956"/>
        <end position="965"/>
    </location>
</feature>
<evidence type="ECO:0000259" key="8">
    <source>
        <dbReference type="PROSITE" id="PS50158"/>
    </source>
</evidence>
<feature type="compositionally biased region" description="Low complexity" evidence="7">
    <location>
        <begin position="902"/>
        <end position="924"/>
    </location>
</feature>
<dbReference type="Proteomes" id="UP001229421">
    <property type="component" value="Unassembled WGS sequence"/>
</dbReference>
<dbReference type="GO" id="GO:0006508">
    <property type="term" value="P:proteolysis"/>
    <property type="evidence" value="ECO:0007669"/>
    <property type="project" value="UniProtKB-KW"/>
</dbReference>
<name>A0AAD8KYL4_TARER</name>
<keyword evidence="1" id="KW-0645">Protease</keyword>
<feature type="coiled-coil region" evidence="6">
    <location>
        <begin position="1858"/>
        <end position="1888"/>
    </location>
</feature>
<dbReference type="GO" id="GO:0003676">
    <property type="term" value="F:nucleic acid binding"/>
    <property type="evidence" value="ECO:0007669"/>
    <property type="project" value="InterPro"/>
</dbReference>
<feature type="domain" description="CCHC-type" evidence="8">
    <location>
        <begin position="390"/>
        <end position="405"/>
    </location>
</feature>
<evidence type="ECO:0000256" key="4">
    <source>
        <dbReference type="ARBA" id="ARBA00022801"/>
    </source>
</evidence>
<dbReference type="SMART" id="SM00343">
    <property type="entry name" value="ZnF_C2HC"/>
    <property type="match status" value="1"/>
</dbReference>
<dbReference type="SUPFAM" id="SSF56672">
    <property type="entry name" value="DNA/RNA polymerases"/>
    <property type="match status" value="1"/>
</dbReference>
<feature type="region of interest" description="Disordered" evidence="7">
    <location>
        <begin position="898"/>
        <end position="966"/>
    </location>
</feature>
<evidence type="ECO:0000256" key="2">
    <source>
        <dbReference type="ARBA" id="ARBA00022723"/>
    </source>
</evidence>
<dbReference type="Pfam" id="PF13976">
    <property type="entry name" value="gag_pre-integrs"/>
    <property type="match status" value="1"/>
</dbReference>
<feature type="compositionally biased region" description="Polar residues" evidence="7">
    <location>
        <begin position="939"/>
        <end position="948"/>
    </location>
</feature>
<dbReference type="GO" id="GO:0008270">
    <property type="term" value="F:zinc ion binding"/>
    <property type="evidence" value="ECO:0007669"/>
    <property type="project" value="UniProtKB-KW"/>
</dbReference>
<dbReference type="InterPro" id="IPR013103">
    <property type="entry name" value="RVT_2"/>
</dbReference>
<dbReference type="InterPro" id="IPR001584">
    <property type="entry name" value="Integrase_cat-core"/>
</dbReference>
<dbReference type="PANTHER" id="PTHR42648">
    <property type="entry name" value="TRANSPOSASE, PUTATIVE-RELATED"/>
    <property type="match status" value="1"/>
</dbReference>
<reference evidence="10" key="1">
    <citation type="journal article" date="2023" name="bioRxiv">
        <title>Improved chromosome-level genome assembly for marigold (Tagetes erecta).</title>
        <authorList>
            <person name="Jiang F."/>
            <person name="Yuan L."/>
            <person name="Wang S."/>
            <person name="Wang H."/>
            <person name="Xu D."/>
            <person name="Wang A."/>
            <person name="Fan W."/>
        </authorList>
    </citation>
    <scope>NUCLEOTIDE SEQUENCE</scope>
    <source>
        <strain evidence="10">WSJ</strain>
        <tissue evidence="10">Leaf</tissue>
    </source>
</reference>
<accession>A0AAD8KYL4</accession>
<keyword evidence="3" id="KW-0064">Aspartyl protease</keyword>
<evidence type="ECO:0000259" key="9">
    <source>
        <dbReference type="PROSITE" id="PS50994"/>
    </source>
</evidence>
<dbReference type="InterPro" id="IPR054722">
    <property type="entry name" value="PolX-like_BBD"/>
</dbReference>
<proteinExistence type="predicted"/>
<keyword evidence="5" id="KW-0863">Zinc-finger</keyword>
<feature type="compositionally biased region" description="Basic and acidic residues" evidence="7">
    <location>
        <begin position="1829"/>
        <end position="1850"/>
    </location>
</feature>
<evidence type="ECO:0000313" key="11">
    <source>
        <dbReference type="Proteomes" id="UP001229421"/>
    </source>
</evidence>
<keyword evidence="11" id="KW-1185">Reference proteome</keyword>
<dbReference type="CDD" id="cd09272">
    <property type="entry name" value="RNase_HI_RT_Ty1"/>
    <property type="match status" value="1"/>
</dbReference>
<keyword evidence="4" id="KW-0378">Hydrolase</keyword>
<evidence type="ECO:0000256" key="6">
    <source>
        <dbReference type="SAM" id="Coils"/>
    </source>
</evidence>
<dbReference type="GO" id="GO:0004190">
    <property type="term" value="F:aspartic-type endopeptidase activity"/>
    <property type="evidence" value="ECO:0007669"/>
    <property type="project" value="UniProtKB-KW"/>
</dbReference>
<keyword evidence="5" id="KW-0862">Zinc</keyword>
<dbReference type="Pfam" id="PF25597">
    <property type="entry name" value="SH3_retrovirus"/>
    <property type="match status" value="1"/>
</dbReference>
<dbReference type="InterPro" id="IPR043502">
    <property type="entry name" value="DNA/RNA_pol_sf"/>
</dbReference>
<evidence type="ECO:0000256" key="1">
    <source>
        <dbReference type="ARBA" id="ARBA00022670"/>
    </source>
</evidence>
<dbReference type="InterPro" id="IPR057670">
    <property type="entry name" value="SH3_retrovirus"/>
</dbReference>
<dbReference type="InterPro" id="IPR036397">
    <property type="entry name" value="RNaseH_sf"/>
</dbReference>
<dbReference type="InterPro" id="IPR001878">
    <property type="entry name" value="Znf_CCHC"/>
</dbReference>
<dbReference type="InterPro" id="IPR039537">
    <property type="entry name" value="Retrotran_Ty1/copia-like"/>
</dbReference>
<dbReference type="Pfam" id="PF00665">
    <property type="entry name" value="rve"/>
    <property type="match status" value="1"/>
</dbReference>
<evidence type="ECO:0000256" key="5">
    <source>
        <dbReference type="PROSITE-ProRule" id="PRU00047"/>
    </source>
</evidence>
<sequence>MIEKARLDAVDEFKRSTPYCQCDRALAAEKLVIGLPYDVIEDMCSSACKIRLIGIYKANKLLMSNENELKRTIKELKLSESKYFVKLREALKENEHLKRTLLEKNCEINYLTEQVTLAEFEARKLKNKLQQWTISGMKREELCKKQRGARVKTGLGFSKNETYAYPPPSTFCYSPTPIPHPSNELIQEIMQNDTDSSIAGLSEVNLKEVREDYAYGGSVGLGCSGSSDCSSSDSKKSFEDISLVNPVCSNVTYSDNFMFNSNLGCSTSNPNVLNDDDLIKNVCVNDKDKLSGQVSESQTKTNCFQKFFTHQIPSFTPVRISKPKEKESSFSYILKPKPESDTVKVTTSKLKELYDTYSDCDSQLSECDEEIVMDKIPVNRIPKTGLKSHCFKCGNTGHTVKQCPKLIQNSTKQKSLGKRLNTFVNSFFCNTSSVSPPKYTKTWVPISKDLLTNYRIINGGYVAFAGDKKGGKMIGQGDVSNGSLTLEDVNYVPELAFNLLSVSQICDKNIPVLFLPNECLFLKPEFIIPEDMVIMRAPRRNDTYMLNMGSTESNSTVTCLLSKASSFESFLWHKRLGHINFKILNKLVKNNLVRGLPLKDFSVVEKCMACAKGKQHKKPHKLKITNTISEPLELLHTDLFGPISVKSIAKKSYCLVVTDDYSRYTWVRFMANKSETAEELMKLILLIEVLGKKKVQAIRSDNGTEFRNHIFNSFCEQRGILRQFSAARTPQQNGVAERKNRTLVEAARTMLIESKLPIIFWAEAVNCAAYVLNRVLIVKEKMKTSYQLFRGIKPLIDFLCPFGCSCTLLNTQDQKTKFGAVSDECFFVGYSTTQKAYRVYNKRTRIVQESYYVDWQESNTTSIGSEPAWFYDSTTIFKSFNLPDSDDDDIIPHTSVSIFNHTSTPSQSQPSTSATQLPPTSFDIPSPPPPQTAQTSPSDIPSTSNTIASPTPPQPSNQTSSTDQNPLLLNTDFKTLKNHPHDYIIGSITDGVRTRSQSGLINECLYAAFLSQVVPKNYKQALDDPSWVDAMQMELQQFRKLKVWELVDLPPNKCPIGTKWVFRNKPDDRGVVIRNKARLVVQGFAQEEGIDYTEVFAPVARLEAIRIFLAHAANKNFKVYQMDVKCAFLYGDIDEEIYVCQPPGFEDPDFPSKVYKLDKSLYGLHQAPRIWYETLTQYLLSKGFSRGAIDMTLFKKEVDGELLIVQVYVDDIIFGSTNEGLCREFEKVMMDRFEMTIMGEMCFFLGLQVEQKPDGILIHQEKYIKEILTKFGMDDSSPELIPFTAQTCLTSDDNGNPVDAHRYRSMIGSLMYLTASRPDITFAVCYCARFQANPKESHEKAVKRIFRYLKGSSRLGLWYPKGGNFDLHAFSDSDHAGCRINRKSVTGGCQYLGECLVSWQSKKQTTVSLSTGEAEYIAASSCCCQVLWIQHQMMDYGINFLHTPLFCDNEAAVGIAKNPIHHTRTKHIETRIHAIRDAQEKGISVLIDVEKSLKEVRSIAFGICQIGSARKRSKMSTLFFEKKHNMCALLDENHEKAGSYRDAIKWLKSSHIHYAISHSPTIYETYVRDFWRTAVMNVSVQPSRICAKVGGHDLEFTEADLTRILRLEEDVGEEVSMTPEEVYGALRTAGYEGPMPGEKKMEFVKSYLIQEWRYIAHVFIMCLDHRKGGTDGLNLDWARAMVLFCRGQKANLAKLIFNYLLENIHATKGIKWLMYPRFIQMVLNDKFPDLPVVGAELKVWDMHSRIFKDCKSVRSDCVGRTAYLWENMYSAERWVYIQRLMETERKRGGENIEVVEKKIRKRKAYAKEKDYSFDREVDEIQAEIDAGRELRTKKRSDTNAEGSKKARHDTGGTLGGSADELKGVVERLEAELVELKSKHEELEKQDAEKSTVIYEMGRMMRDQQCLIVRIFKELNSLKENAGSKPAMTEAELNSLTDIAKYPLMDVDFGDRRKGEAEEVFDEEMGINLDVFEGEEVVGGSGVDYTLVDEPETDVDADSEEDLDDEPEMYKVEEKGMSYQFEHADLDKSEWFRKEEAVVPEVPIFQHLDEPNTKQLDRQIIAWKYNCLVDAYMIKRRGGDITYIKNRKHFATLPRWDLRRLAELPLLGKEDSGRACAFEVSIREAAKSNFADFGYQKPKRMRQKKDKHWVSWKGKIVLKIAAPKVMTRVRVPDTQPPRLQDFYKWFYDNSTGEAIIRLHREDRPEIRLFDPMEVFSFCDEDLKVLCEHRIKHGAGDDTAAEANLFVKVANKARGIRAELKAVNERLRRGLRNQWR</sequence>
<dbReference type="EMBL" id="JAUHHV010000002">
    <property type="protein sequence ID" value="KAK1432140.1"/>
    <property type="molecule type" value="Genomic_DNA"/>
</dbReference>
<dbReference type="Pfam" id="PF07727">
    <property type="entry name" value="RVT_2"/>
    <property type="match status" value="1"/>
</dbReference>
<keyword evidence="2" id="KW-0479">Metal-binding</keyword>
<protein>
    <submittedName>
        <fullName evidence="10">Uncharacterized protein</fullName>
    </submittedName>
</protein>
<feature type="region of interest" description="Disordered" evidence="7">
    <location>
        <begin position="1829"/>
        <end position="1858"/>
    </location>
</feature>
<dbReference type="PROSITE" id="PS50158">
    <property type="entry name" value="ZF_CCHC"/>
    <property type="match status" value="1"/>
</dbReference>
<evidence type="ECO:0000256" key="3">
    <source>
        <dbReference type="ARBA" id="ARBA00022750"/>
    </source>
</evidence>
<dbReference type="Gene3D" id="3.30.420.10">
    <property type="entry name" value="Ribonuclease H-like superfamily/Ribonuclease H"/>
    <property type="match status" value="1"/>
</dbReference>
<dbReference type="InterPro" id="IPR012337">
    <property type="entry name" value="RNaseH-like_sf"/>
</dbReference>
<evidence type="ECO:0000256" key="7">
    <source>
        <dbReference type="SAM" id="MobiDB-lite"/>
    </source>
</evidence>
<dbReference type="InterPro" id="IPR025724">
    <property type="entry name" value="GAG-pre-integrase_dom"/>
</dbReference>
<gene>
    <name evidence="10" type="ORF">QVD17_09032</name>
</gene>
<dbReference type="SUPFAM" id="SSF53098">
    <property type="entry name" value="Ribonuclease H-like"/>
    <property type="match status" value="1"/>
</dbReference>
<organism evidence="10 11">
    <name type="scientific">Tagetes erecta</name>
    <name type="common">African marigold</name>
    <dbReference type="NCBI Taxonomy" id="13708"/>
    <lineage>
        <taxon>Eukaryota</taxon>
        <taxon>Viridiplantae</taxon>
        <taxon>Streptophyta</taxon>
        <taxon>Embryophyta</taxon>
        <taxon>Tracheophyta</taxon>
        <taxon>Spermatophyta</taxon>
        <taxon>Magnoliopsida</taxon>
        <taxon>eudicotyledons</taxon>
        <taxon>Gunneridae</taxon>
        <taxon>Pentapetalae</taxon>
        <taxon>asterids</taxon>
        <taxon>campanulids</taxon>
        <taxon>Asterales</taxon>
        <taxon>Asteraceae</taxon>
        <taxon>Asteroideae</taxon>
        <taxon>Heliantheae alliance</taxon>
        <taxon>Tageteae</taxon>
        <taxon>Tagetes</taxon>
    </lineage>
</organism>
<comment type="caution">
    <text evidence="10">The sequence shown here is derived from an EMBL/GenBank/DDBJ whole genome shotgun (WGS) entry which is preliminary data.</text>
</comment>
<dbReference type="PANTHER" id="PTHR42648:SF32">
    <property type="entry name" value="RIBONUCLEASE H-LIKE DOMAIN, GAG-PRE-INTEGRASE DOMAIN PROTEIN-RELATED"/>
    <property type="match status" value="1"/>
</dbReference>
<dbReference type="GO" id="GO:0015074">
    <property type="term" value="P:DNA integration"/>
    <property type="evidence" value="ECO:0007669"/>
    <property type="project" value="InterPro"/>
</dbReference>
<evidence type="ECO:0000313" key="10">
    <source>
        <dbReference type="EMBL" id="KAK1432140.1"/>
    </source>
</evidence>
<dbReference type="SUPFAM" id="SSF57756">
    <property type="entry name" value="Retrovirus zinc finger-like domains"/>
    <property type="match status" value="1"/>
</dbReference>
<dbReference type="PROSITE" id="PS50994">
    <property type="entry name" value="INTEGRASE"/>
    <property type="match status" value="1"/>
</dbReference>